<dbReference type="Gene3D" id="2.40.170.20">
    <property type="entry name" value="TonB-dependent receptor, beta-barrel domain"/>
    <property type="match status" value="1"/>
</dbReference>
<proteinExistence type="predicted"/>
<evidence type="ECO:0000256" key="2">
    <source>
        <dbReference type="ARBA" id="ARBA00023136"/>
    </source>
</evidence>
<sequence>MIGLEDVSDIVRHPDAYPAPSSATPRPAANHHPALHQSGRTRHFRLRHRTATGLEAAGGKLTLAAQWSRLLSFRQPLQQGGDMQEGAGSNLLGALPRWKGQTSANWDAGTWSSTLTWFHTDGYAQTGGDATQQRVDGLDTFNLSASYAGIKRVTLTAAVQNLTNRRPPWTRAPAITTTPPSTIRAAAPSRWACATSWTDALLDGGAQRRRRSFSRPPARKY</sequence>
<evidence type="ECO:0000313" key="7">
    <source>
        <dbReference type="Proteomes" id="UP000275777"/>
    </source>
</evidence>
<dbReference type="AlphaFoldDB" id="A0A447TAS2"/>
<evidence type="ECO:0000256" key="3">
    <source>
        <dbReference type="ARBA" id="ARBA00023237"/>
    </source>
</evidence>
<feature type="region of interest" description="Disordered" evidence="4">
    <location>
        <begin position="1"/>
        <end position="43"/>
    </location>
</feature>
<dbReference type="EMBL" id="LR134182">
    <property type="protein sequence ID" value="VEB41973.1"/>
    <property type="molecule type" value="Genomic_DNA"/>
</dbReference>
<dbReference type="SUPFAM" id="SSF56935">
    <property type="entry name" value="Porins"/>
    <property type="match status" value="1"/>
</dbReference>
<gene>
    <name evidence="6" type="ORF">NCTC9695_02415</name>
</gene>
<comment type="subcellular location">
    <subcellularLocation>
        <location evidence="1">Cell outer membrane</location>
    </subcellularLocation>
</comment>
<accession>A0A447TAS2</accession>
<dbReference type="Proteomes" id="UP000275777">
    <property type="component" value="Chromosome"/>
</dbReference>
<evidence type="ECO:0000256" key="1">
    <source>
        <dbReference type="ARBA" id="ARBA00004442"/>
    </source>
</evidence>
<dbReference type="PANTHER" id="PTHR47234:SF2">
    <property type="entry name" value="TONB-DEPENDENT RECEPTOR"/>
    <property type="match status" value="1"/>
</dbReference>
<evidence type="ECO:0000313" key="6">
    <source>
        <dbReference type="EMBL" id="VEB41973.1"/>
    </source>
</evidence>
<name>A0A447TAS2_CHRVL</name>
<dbReference type="PANTHER" id="PTHR47234">
    <property type="match status" value="1"/>
</dbReference>
<reference evidence="6 7" key="1">
    <citation type="submission" date="2018-12" db="EMBL/GenBank/DDBJ databases">
        <authorList>
            <consortium name="Pathogen Informatics"/>
        </authorList>
    </citation>
    <scope>NUCLEOTIDE SEQUENCE [LARGE SCALE GENOMIC DNA]</scope>
    <source>
        <strain evidence="6 7">NCTC9695</strain>
    </source>
</reference>
<feature type="domain" description="TonB-dependent receptor-like beta-barrel" evidence="5">
    <location>
        <begin position="51"/>
        <end position="162"/>
    </location>
</feature>
<dbReference type="InterPro" id="IPR000531">
    <property type="entry name" value="Beta-barrel_TonB"/>
</dbReference>
<evidence type="ECO:0000259" key="5">
    <source>
        <dbReference type="Pfam" id="PF00593"/>
    </source>
</evidence>
<dbReference type="Pfam" id="PF00593">
    <property type="entry name" value="TonB_dep_Rec_b-barrel"/>
    <property type="match status" value="1"/>
</dbReference>
<keyword evidence="6" id="KW-0675">Receptor</keyword>
<keyword evidence="3" id="KW-0998">Cell outer membrane</keyword>
<dbReference type="GO" id="GO:0009279">
    <property type="term" value="C:cell outer membrane"/>
    <property type="evidence" value="ECO:0007669"/>
    <property type="project" value="UniProtKB-SubCell"/>
</dbReference>
<protein>
    <submittedName>
        <fullName evidence="6">Outer membrane cobalamin receptor protein</fullName>
    </submittedName>
</protein>
<keyword evidence="2" id="KW-0472">Membrane</keyword>
<dbReference type="InterPro" id="IPR036942">
    <property type="entry name" value="Beta-barrel_TonB_sf"/>
</dbReference>
<organism evidence="6 7">
    <name type="scientific">Chromobacterium violaceum</name>
    <dbReference type="NCBI Taxonomy" id="536"/>
    <lineage>
        <taxon>Bacteria</taxon>
        <taxon>Pseudomonadati</taxon>
        <taxon>Pseudomonadota</taxon>
        <taxon>Betaproteobacteria</taxon>
        <taxon>Neisseriales</taxon>
        <taxon>Chromobacteriaceae</taxon>
        <taxon>Chromobacterium</taxon>
    </lineage>
</organism>
<evidence type="ECO:0000256" key="4">
    <source>
        <dbReference type="SAM" id="MobiDB-lite"/>
    </source>
</evidence>
<feature type="compositionally biased region" description="Low complexity" evidence="4">
    <location>
        <begin position="16"/>
        <end position="28"/>
    </location>
</feature>